<dbReference type="EMBL" id="CAJVCH010094336">
    <property type="protein sequence ID" value="CAG7722978.1"/>
    <property type="molecule type" value="Genomic_DNA"/>
</dbReference>
<gene>
    <name evidence="1" type="ORF">AFUS01_LOCUS12086</name>
</gene>
<protein>
    <submittedName>
        <fullName evidence="1">Uncharacterized protein</fullName>
    </submittedName>
</protein>
<comment type="caution">
    <text evidence="1">The sequence shown here is derived from an EMBL/GenBank/DDBJ whole genome shotgun (WGS) entry which is preliminary data.</text>
</comment>
<sequence length="438" mass="48741">FYFQTDTNSMAKFLLYAVLLVATASAISGVPITFKKQFTSMQSPEILNAFQQMSLSLKNLTVRDSNPGIFAAIGDNCDVNVPEPSLELCDGLDSHMVCYRDNKCGCFDLNKMLTERGTTLPDAVRTLLELFSEDIATAEMHWGTSFDDTRKQCALNHKSVCLAKDIDLNDLLKPPTPIPGLDEISASLNKMKCATNLECKSLGDNPTGIELGKCIDPKVDHFCAFEYEMDIDEYLALCDVDKTNMLCYPNFECGCYDTDKFVTALIDGDERRILLQKHQELKDAGVPLTTSLDPSANNKCLPSKGAACPLGEIDLSKYLGEDFDFLDMFNERLSELVCATNLECKTVDIKDFPSKLGQCGAKKAEDGSCAFDLNLNMTDYLDLCDVTANQVCYKNNKCDCYDTDKFLEILEDMGEDQILRQKYQELKNAGLKLTTSMD</sequence>
<dbReference type="AlphaFoldDB" id="A0A8J2JSJ9"/>
<proteinExistence type="predicted"/>
<feature type="non-terminal residue" evidence="1">
    <location>
        <position position="1"/>
    </location>
</feature>
<reference evidence="1" key="1">
    <citation type="submission" date="2021-06" db="EMBL/GenBank/DDBJ databases">
        <authorList>
            <person name="Hodson N. C."/>
            <person name="Mongue J. A."/>
            <person name="Jaron S. K."/>
        </authorList>
    </citation>
    <scope>NUCLEOTIDE SEQUENCE</scope>
</reference>
<feature type="non-terminal residue" evidence="1">
    <location>
        <position position="438"/>
    </location>
</feature>
<keyword evidence="2" id="KW-1185">Reference proteome</keyword>
<evidence type="ECO:0000313" key="2">
    <source>
        <dbReference type="Proteomes" id="UP000708208"/>
    </source>
</evidence>
<evidence type="ECO:0000313" key="1">
    <source>
        <dbReference type="EMBL" id="CAG7722978.1"/>
    </source>
</evidence>
<dbReference type="Proteomes" id="UP000708208">
    <property type="component" value="Unassembled WGS sequence"/>
</dbReference>
<name>A0A8J2JSJ9_9HEXA</name>
<organism evidence="1 2">
    <name type="scientific">Allacma fusca</name>
    <dbReference type="NCBI Taxonomy" id="39272"/>
    <lineage>
        <taxon>Eukaryota</taxon>
        <taxon>Metazoa</taxon>
        <taxon>Ecdysozoa</taxon>
        <taxon>Arthropoda</taxon>
        <taxon>Hexapoda</taxon>
        <taxon>Collembola</taxon>
        <taxon>Symphypleona</taxon>
        <taxon>Sminthuridae</taxon>
        <taxon>Allacma</taxon>
    </lineage>
</organism>
<accession>A0A8J2JSJ9</accession>